<dbReference type="SUPFAM" id="SSF53850">
    <property type="entry name" value="Periplasmic binding protein-like II"/>
    <property type="match status" value="1"/>
</dbReference>
<proteinExistence type="inferred from homology"/>
<evidence type="ECO:0000313" key="4">
    <source>
        <dbReference type="EMBL" id="CCD29421.1"/>
    </source>
</evidence>
<dbReference type="PIRSF" id="PIRSF002741">
    <property type="entry name" value="MppA"/>
    <property type="match status" value="1"/>
</dbReference>
<feature type="domain" description="Solute-binding protein family 5" evidence="3">
    <location>
        <begin position="60"/>
        <end position="437"/>
    </location>
</feature>
<keyword evidence="2" id="KW-0732">Signal</keyword>
<dbReference type="Gene3D" id="3.10.105.10">
    <property type="entry name" value="Dipeptide-binding Protein, Domain 3"/>
    <property type="match status" value="1"/>
</dbReference>
<dbReference type="PROSITE" id="PS01040">
    <property type="entry name" value="SBP_BACTERIAL_5"/>
    <property type="match status" value="1"/>
</dbReference>
<dbReference type="eggNOG" id="COG0747">
    <property type="taxonomic scope" value="Bacteria"/>
</dbReference>
<dbReference type="CDD" id="cd08493">
    <property type="entry name" value="PBP2_DppA_like"/>
    <property type="match status" value="1"/>
</dbReference>
<comment type="similarity">
    <text evidence="1">Belongs to the bacterial solute-binding protein 5 family.</text>
</comment>
<dbReference type="PANTHER" id="PTHR30290">
    <property type="entry name" value="PERIPLASMIC BINDING COMPONENT OF ABC TRANSPORTER"/>
    <property type="match status" value="1"/>
</dbReference>
<dbReference type="AlphaFoldDB" id="G2J9H4"/>
<protein>
    <submittedName>
        <fullName evidence="4">Periplasmic dipeptide transport protein (Dipeptide-binding protein) (DBP)</fullName>
    </submittedName>
</protein>
<dbReference type="OrthoDB" id="9801799at2"/>
<dbReference type="STRING" id="1070319.CAGGBEG34_230064"/>
<dbReference type="GO" id="GO:0042938">
    <property type="term" value="P:dipeptide transport"/>
    <property type="evidence" value="ECO:0007669"/>
    <property type="project" value="TreeGrafter"/>
</dbReference>
<organism evidence="4 5">
    <name type="scientific">Candidatus Glomeribacter gigasporarum BEG34</name>
    <dbReference type="NCBI Taxonomy" id="1070319"/>
    <lineage>
        <taxon>Bacteria</taxon>
        <taxon>Pseudomonadati</taxon>
        <taxon>Pseudomonadota</taxon>
        <taxon>Betaproteobacteria</taxon>
        <taxon>Burkholderiales</taxon>
        <taxon>Burkholderiaceae</taxon>
        <taxon>Candidatus Glomeribacter</taxon>
    </lineage>
</organism>
<dbReference type="Gene3D" id="3.90.76.10">
    <property type="entry name" value="Dipeptide-binding Protein, Domain 1"/>
    <property type="match status" value="1"/>
</dbReference>
<dbReference type="Pfam" id="PF00496">
    <property type="entry name" value="SBP_bac_5"/>
    <property type="match status" value="1"/>
</dbReference>
<dbReference type="InterPro" id="IPR023765">
    <property type="entry name" value="SBP_5_CS"/>
</dbReference>
<reference evidence="4 5" key="1">
    <citation type="submission" date="2011-08" db="EMBL/GenBank/DDBJ databases">
        <title>The genome of the obligate endobacterium of an arbuscular mycorrhizal fungus reveals an interphylum network of nutritional interactions.</title>
        <authorList>
            <person name="Ghignone S."/>
            <person name="Salvioli A."/>
            <person name="Anca I."/>
            <person name="Lumini E."/>
            <person name="Ortu G."/>
            <person name="Petiti L."/>
            <person name="Cruveiller S."/>
            <person name="Bianciotto V."/>
            <person name="Piffanelli P."/>
            <person name="Lanfranco L."/>
            <person name="Bonfante P."/>
        </authorList>
    </citation>
    <scope>NUCLEOTIDE SEQUENCE [LARGE SCALE GENOMIC DNA]</scope>
    <source>
        <strain evidence="4 5">BEG34</strain>
    </source>
</reference>
<dbReference type="Gene3D" id="3.40.190.10">
    <property type="entry name" value="Periplasmic binding protein-like II"/>
    <property type="match status" value="1"/>
</dbReference>
<evidence type="ECO:0000256" key="1">
    <source>
        <dbReference type="ARBA" id="ARBA00005695"/>
    </source>
</evidence>
<dbReference type="PANTHER" id="PTHR30290:SF38">
    <property type="entry name" value="D,D-DIPEPTIDE-BINDING PERIPLASMIC PROTEIN DDPA-RELATED"/>
    <property type="match status" value="1"/>
</dbReference>
<name>G2J9H4_9BURK</name>
<evidence type="ECO:0000256" key="2">
    <source>
        <dbReference type="ARBA" id="ARBA00022729"/>
    </source>
</evidence>
<sequence>MAFVAASSGVYAKSSDKTLIYCSESPPSGFDASQSWSVPSYTASARTLYNRLLETDGRKIWPSLATDWNISKDGRVYTFYLRRGVKFHSTPWFRPTREFNAEDVVFTFERMRNPNMPFRKAYPTEFPFWHHSNFDTLISRIDALDEGHTVRFTLTSANAPFLANLAADSVSILSEEYAAQLLKASHPSGINWKPIGTGPFIFREYVKDAAIRFDGNPEYWKPEDVRLSKLIFQVTPDAKVRMQKLKRNECQLSAALRPVDIAAFESDPNVQILSQKGLNLAYLAYNATHPPLDKAQVRRALDMAIDKQALIDGVYEGRAQIAVAPIPPLQWGFDASLKDAPRDSRKAKALLEEAGYPNGFSVSLFITSVERPYNPNARLMAQMIQADWAKIGVKANIIINEDISGFIKSVHDGKYDAMLAGYMGGSGDPDDWVRPLSCTAVGTSNFSKWCHKEFEDVIRRAAQITDVAERTQLYTQAQKIFKREQPFTPIAYATDYQVINKRVTGFKMNPLGPTIFSGVGLRGLR</sequence>
<dbReference type="RefSeq" id="WP_006682612.1">
    <property type="nucleotide sequence ID" value="NZ_CAFB01000040.1"/>
</dbReference>
<dbReference type="GO" id="GO:0043190">
    <property type="term" value="C:ATP-binding cassette (ABC) transporter complex"/>
    <property type="evidence" value="ECO:0007669"/>
    <property type="project" value="InterPro"/>
</dbReference>
<evidence type="ECO:0000313" key="5">
    <source>
        <dbReference type="Proteomes" id="UP000054051"/>
    </source>
</evidence>
<dbReference type="GO" id="GO:0030288">
    <property type="term" value="C:outer membrane-bounded periplasmic space"/>
    <property type="evidence" value="ECO:0007669"/>
    <property type="project" value="TreeGrafter"/>
</dbReference>
<keyword evidence="5" id="KW-1185">Reference proteome</keyword>
<dbReference type="EMBL" id="CAFB01000040">
    <property type="protein sequence ID" value="CCD29421.1"/>
    <property type="molecule type" value="Genomic_DNA"/>
</dbReference>
<accession>G2J9H4</accession>
<dbReference type="InterPro" id="IPR000914">
    <property type="entry name" value="SBP_5_dom"/>
</dbReference>
<gene>
    <name evidence="4" type="primary">dppA</name>
    <name evidence="4" type="ORF">CAGGBEG34_230064</name>
</gene>
<dbReference type="InterPro" id="IPR030678">
    <property type="entry name" value="Peptide/Ni-bd"/>
</dbReference>
<comment type="caution">
    <text evidence="4">The sequence shown here is derived from an EMBL/GenBank/DDBJ whole genome shotgun (WGS) entry which is preliminary data.</text>
</comment>
<dbReference type="Proteomes" id="UP000054051">
    <property type="component" value="Unassembled WGS sequence"/>
</dbReference>
<dbReference type="GO" id="GO:1904680">
    <property type="term" value="F:peptide transmembrane transporter activity"/>
    <property type="evidence" value="ECO:0007669"/>
    <property type="project" value="TreeGrafter"/>
</dbReference>
<evidence type="ECO:0000259" key="3">
    <source>
        <dbReference type="Pfam" id="PF00496"/>
    </source>
</evidence>
<dbReference type="InterPro" id="IPR039424">
    <property type="entry name" value="SBP_5"/>
</dbReference>